<sequence>MEHVIVEATKTGNHLDPTAYLNLLPTLADALPPGARAFATDPDHYDFYSTRCVKDLTLDTLQHGDTDGEGWLRLGFRHNCWKHEEDLSLRYTGVRGLDLGDFGPSRWSGIGALTLDEILPHEHGFSHQIDFRAGSLTVVSRDLAAKWTPADDCRTCERGS</sequence>
<reference evidence="1 2" key="1">
    <citation type="journal article" date="2015" name="Int. J. Syst. Evol. Microbiol.">
        <title>Amycolatopsis rhabdoformis sp. nov., an actinomycete isolated from a tropical forest soil.</title>
        <authorList>
            <person name="Souza W.R."/>
            <person name="Silva R.E."/>
            <person name="Goodfellow M."/>
            <person name="Busarakam K."/>
            <person name="Figueiro F.S."/>
            <person name="Ferreira D."/>
            <person name="Rodrigues-Filho E."/>
            <person name="Moraes L.A.B."/>
            <person name="Zucchi T.D."/>
        </authorList>
    </citation>
    <scope>NUCLEOTIDE SEQUENCE [LARGE SCALE GENOMIC DNA]</scope>
    <source>
        <strain evidence="1 2">NCIMB 14900</strain>
    </source>
</reference>
<proteinExistence type="predicted"/>
<organism evidence="1 2">
    <name type="scientific">Amycolatopsis rhabdoformis</name>
    <dbReference type="NCBI Taxonomy" id="1448059"/>
    <lineage>
        <taxon>Bacteria</taxon>
        <taxon>Bacillati</taxon>
        <taxon>Actinomycetota</taxon>
        <taxon>Actinomycetes</taxon>
        <taxon>Pseudonocardiales</taxon>
        <taxon>Pseudonocardiaceae</taxon>
        <taxon>Amycolatopsis</taxon>
    </lineage>
</organism>
<dbReference type="EMBL" id="CP142149">
    <property type="protein sequence ID" value="WSE33217.1"/>
    <property type="molecule type" value="Genomic_DNA"/>
</dbReference>
<dbReference type="Proteomes" id="UP001330812">
    <property type="component" value="Chromosome"/>
</dbReference>
<protein>
    <submittedName>
        <fullName evidence="1">Uncharacterized protein</fullName>
    </submittedName>
</protein>
<gene>
    <name evidence="1" type="ORF">VSH64_14025</name>
</gene>
<evidence type="ECO:0000313" key="1">
    <source>
        <dbReference type="EMBL" id="WSE33217.1"/>
    </source>
</evidence>
<keyword evidence="2" id="KW-1185">Reference proteome</keyword>
<dbReference type="RefSeq" id="WP_326836016.1">
    <property type="nucleotide sequence ID" value="NZ_CP142149.1"/>
</dbReference>
<accession>A0ABZ1IG35</accession>
<name>A0ABZ1IG35_9PSEU</name>
<evidence type="ECO:0000313" key="2">
    <source>
        <dbReference type="Proteomes" id="UP001330812"/>
    </source>
</evidence>